<dbReference type="SUPFAM" id="SSF75169">
    <property type="entry name" value="DsrEFH-like"/>
    <property type="match status" value="1"/>
</dbReference>
<accession>A0A0B0EM08</accession>
<dbReference type="AlphaFoldDB" id="A0A0B0EM08"/>
<dbReference type="InterPro" id="IPR032836">
    <property type="entry name" value="DsrE2-like"/>
</dbReference>
<organism evidence="1 2">
    <name type="scientific">Candidatus Scalindua brodae</name>
    <dbReference type="NCBI Taxonomy" id="237368"/>
    <lineage>
        <taxon>Bacteria</taxon>
        <taxon>Pseudomonadati</taxon>
        <taxon>Planctomycetota</taxon>
        <taxon>Candidatus Brocadiia</taxon>
        <taxon>Candidatus Brocadiales</taxon>
        <taxon>Candidatus Scalinduaceae</taxon>
        <taxon>Candidatus Scalindua</taxon>
    </lineage>
</organism>
<dbReference type="Pfam" id="PF13686">
    <property type="entry name" value="DrsE_2"/>
    <property type="match status" value="2"/>
</dbReference>
<evidence type="ECO:0000313" key="1">
    <source>
        <dbReference type="EMBL" id="KHE93036.1"/>
    </source>
</evidence>
<name>A0A0B0EM08_9BACT</name>
<dbReference type="Gene3D" id="3.40.1260.10">
    <property type="entry name" value="DsrEFH-like"/>
    <property type="match status" value="1"/>
</dbReference>
<dbReference type="Proteomes" id="UP000030652">
    <property type="component" value="Unassembled WGS sequence"/>
</dbReference>
<gene>
    <name evidence="1" type="ORF">SCABRO_01199</name>
</gene>
<sequence length="137" mass="15653">METDKKGLAIIFHSGSYDRIYHGFSIVLVALALGREVRCFFTYWALEYLIKGKSVFQLNEEGQTHRKLLEEHMRKGHIQEISELLTQSKAMGAKFYVCTNSMGLLNISRDELVNEVDKSMGLTTFLAETGQDQILFI</sequence>
<dbReference type="PANTHER" id="PTHR34655:SF2">
    <property type="entry name" value="PEROXIREDOXIN FAMILY PROTEIN"/>
    <property type="match status" value="1"/>
</dbReference>
<dbReference type="eggNOG" id="COG2210">
    <property type="taxonomic scope" value="Bacteria"/>
</dbReference>
<dbReference type="InterPro" id="IPR027396">
    <property type="entry name" value="DsrEFH-like"/>
</dbReference>
<reference evidence="1 2" key="1">
    <citation type="submission" date="2014-10" db="EMBL/GenBank/DDBJ databases">
        <title>Draft genome of anammox bacterium scalindua brodae, obtained using differential coverage binning of sequence data from two enrichment reactors.</title>
        <authorList>
            <person name="Speth D.R."/>
            <person name="Russ L."/>
            <person name="Kartal B."/>
            <person name="Op den Camp H.J."/>
            <person name="Dutilh B.E."/>
            <person name="Jetten M.S."/>
        </authorList>
    </citation>
    <scope>NUCLEOTIDE SEQUENCE [LARGE SCALE GENOMIC DNA]</scope>
    <source>
        <strain evidence="1">RU1</strain>
    </source>
</reference>
<evidence type="ECO:0008006" key="3">
    <source>
        <dbReference type="Google" id="ProtNLM"/>
    </source>
</evidence>
<evidence type="ECO:0000313" key="2">
    <source>
        <dbReference type="Proteomes" id="UP000030652"/>
    </source>
</evidence>
<dbReference type="PANTHER" id="PTHR34655">
    <property type="entry name" value="CONSERVED WITHIN P. AEROPHILUM"/>
    <property type="match status" value="1"/>
</dbReference>
<proteinExistence type="predicted"/>
<dbReference type="EMBL" id="JRYO01000081">
    <property type="protein sequence ID" value="KHE93036.1"/>
    <property type="molecule type" value="Genomic_DNA"/>
</dbReference>
<comment type="caution">
    <text evidence="1">The sequence shown here is derived from an EMBL/GenBank/DDBJ whole genome shotgun (WGS) entry which is preliminary data.</text>
</comment>
<protein>
    <recommendedName>
        <fullName evidence="3">DsrE/DsrF-like family protein</fullName>
    </recommendedName>
</protein>